<dbReference type="Gene3D" id="3.40.50.620">
    <property type="entry name" value="HUPs"/>
    <property type="match status" value="1"/>
</dbReference>
<comment type="subcellular location">
    <subcellularLocation>
        <location evidence="6">Plastid</location>
        <location evidence="6">Chloroplast</location>
    </subcellularLocation>
</comment>
<dbReference type="GO" id="GO:0032267">
    <property type="term" value="F:tRNA(Ile)-lysidine synthase activity"/>
    <property type="evidence" value="ECO:0007669"/>
    <property type="project" value="UniProtKB-EC"/>
</dbReference>
<organism evidence="8">
    <name type="scientific">Vertebrata australis</name>
    <dbReference type="NCBI Taxonomy" id="1967852"/>
    <lineage>
        <taxon>Eukaryota</taxon>
        <taxon>Rhodophyta</taxon>
        <taxon>Florideophyceae</taxon>
        <taxon>Rhodymeniophycidae</taxon>
        <taxon>Ceramiales</taxon>
        <taxon>Rhodomelaceae</taxon>
        <taxon>Polysiphonioideae</taxon>
        <taxon>Vertebrata</taxon>
    </lineage>
</organism>
<dbReference type="InterPro" id="IPR012795">
    <property type="entry name" value="tRNA_Ile_lys_synt_N"/>
</dbReference>
<comment type="catalytic activity">
    <reaction evidence="5 6">
        <text>cytidine(34) in tRNA(Ile2) + L-lysine + ATP = lysidine(34) in tRNA(Ile2) + AMP + diphosphate + H(+)</text>
        <dbReference type="Rhea" id="RHEA:43744"/>
        <dbReference type="Rhea" id="RHEA-COMP:10625"/>
        <dbReference type="Rhea" id="RHEA-COMP:10670"/>
        <dbReference type="ChEBI" id="CHEBI:15378"/>
        <dbReference type="ChEBI" id="CHEBI:30616"/>
        <dbReference type="ChEBI" id="CHEBI:32551"/>
        <dbReference type="ChEBI" id="CHEBI:33019"/>
        <dbReference type="ChEBI" id="CHEBI:82748"/>
        <dbReference type="ChEBI" id="CHEBI:83665"/>
        <dbReference type="ChEBI" id="CHEBI:456215"/>
        <dbReference type="EC" id="6.3.4.19"/>
    </reaction>
</comment>
<dbReference type="EMBL" id="MF101439">
    <property type="protein sequence ID" value="ARW65737.1"/>
    <property type="molecule type" value="Genomic_DNA"/>
</dbReference>
<dbReference type="InterPro" id="IPR012094">
    <property type="entry name" value="tRNA_Ile_lys_synt"/>
</dbReference>
<feature type="binding site" evidence="6">
    <location>
        <begin position="30"/>
        <end position="35"/>
    </location>
    <ligand>
        <name>ATP</name>
        <dbReference type="ChEBI" id="CHEBI:30616"/>
    </ligand>
</feature>
<evidence type="ECO:0000256" key="5">
    <source>
        <dbReference type="ARBA" id="ARBA00048539"/>
    </source>
</evidence>
<dbReference type="NCBIfam" id="TIGR02432">
    <property type="entry name" value="lysidine_TilS_N"/>
    <property type="match status" value="1"/>
</dbReference>
<keyword evidence="2 6" id="KW-0819">tRNA processing</keyword>
<dbReference type="PANTHER" id="PTHR43033:SF1">
    <property type="entry name" value="TRNA(ILE)-LYSIDINE SYNTHASE-RELATED"/>
    <property type="match status" value="1"/>
</dbReference>
<name>A0A1Z1MI36_9FLOR</name>
<protein>
    <recommendedName>
        <fullName evidence="6">tRNA(Ile)-lysidine synthase, chloroplastic</fullName>
        <ecNumber evidence="6">6.3.4.19</ecNumber>
    </recommendedName>
    <alternativeName>
        <fullName evidence="6">tRNA(Ile)-2-lysyl-cytidine synthase</fullName>
    </alternativeName>
    <alternativeName>
        <fullName evidence="6">tRNA(Ile)-lysidine synthetase</fullName>
    </alternativeName>
</protein>
<evidence type="ECO:0000256" key="1">
    <source>
        <dbReference type="ARBA" id="ARBA00022598"/>
    </source>
</evidence>
<evidence type="ECO:0000259" key="7">
    <source>
        <dbReference type="Pfam" id="PF01171"/>
    </source>
</evidence>
<dbReference type="RefSeq" id="YP_009396551.1">
    <property type="nucleotide sequence ID" value="NC_035283.1"/>
</dbReference>
<evidence type="ECO:0000256" key="6">
    <source>
        <dbReference type="HAMAP-Rule" id="MF_01161"/>
    </source>
</evidence>
<dbReference type="HAMAP" id="MF_01161">
    <property type="entry name" value="tRNA_Ile_lys_synt"/>
    <property type="match status" value="1"/>
</dbReference>
<keyword evidence="8" id="KW-0934">Plastid</keyword>
<keyword evidence="8" id="KW-0150">Chloroplast</keyword>
<comment type="function">
    <text evidence="6">Ligates lysine onto the cytidine present at position 34 of the AUA codon-specific tRNA(Ile) that contains the anticodon CAU, in an ATP-dependent manner. Cytidine is converted to lysidine, thus changing the amino acid specificity of the tRNA from methionine to isoleucine.</text>
</comment>
<sequence>MLDTTLKKLKKYIISFIEKKKITSILVALSGGQDSILLIKIIEYVNELYKKELKVSYVYVDHQWKNNSYKQIEHIVNYSKSIQTKIIIYQIYRTNISENECRKQRYHILKQHAVKYNYKLIITGHNKTDKIETFFQNIHRGCGIEGLTSLTVNNEIDEKIFILRPLLEINKENIYWLCKKLQLPIWSDSTNYIYKIRRNRMRYELIPYLNNFFNKKITNNIISLIKHYHYENEYIKQNIIKLYFKSIHKLRIALDHQYLSKHHFNLQIRTIQLFYLHNFQLNFDNKKTIKIITKINTNLHKVKVIQEDKNFVHMLNKTWLYVEIKK</sequence>
<evidence type="ECO:0000256" key="3">
    <source>
        <dbReference type="ARBA" id="ARBA00022741"/>
    </source>
</evidence>
<feature type="domain" description="tRNA(Ile)-lysidine/2-thiocytidine synthase N-terminal" evidence="7">
    <location>
        <begin position="25"/>
        <end position="203"/>
    </location>
</feature>
<keyword evidence="3 6" id="KW-0547">Nucleotide-binding</keyword>
<comment type="domain">
    <text evidence="6">The N-terminal region contains the highly conserved SGGXDS motif, predicted to be a P-loop motif involved in ATP binding.</text>
</comment>
<dbReference type="AlphaFoldDB" id="A0A1Z1MI36"/>
<keyword evidence="4 6" id="KW-0067">ATP-binding</keyword>
<dbReference type="GeneID" id="33358766"/>
<dbReference type="GO" id="GO:0006400">
    <property type="term" value="P:tRNA modification"/>
    <property type="evidence" value="ECO:0007669"/>
    <property type="project" value="UniProtKB-UniRule"/>
</dbReference>
<dbReference type="PANTHER" id="PTHR43033">
    <property type="entry name" value="TRNA(ILE)-LYSIDINE SYNTHASE-RELATED"/>
    <property type="match status" value="1"/>
</dbReference>
<keyword evidence="1 6" id="KW-0436">Ligase</keyword>
<geneLocation type="chloroplast" evidence="8"/>
<dbReference type="EC" id="6.3.4.19" evidence="6"/>
<evidence type="ECO:0000256" key="4">
    <source>
        <dbReference type="ARBA" id="ARBA00022840"/>
    </source>
</evidence>
<comment type="similarity">
    <text evidence="6">Belongs to the tRNA(Ile)-lysidine synthase family.</text>
</comment>
<gene>
    <name evidence="6 8" type="primary">tilS</name>
</gene>
<dbReference type="GO" id="GO:0009507">
    <property type="term" value="C:chloroplast"/>
    <property type="evidence" value="ECO:0007669"/>
    <property type="project" value="UniProtKB-SubCell"/>
</dbReference>
<evidence type="ECO:0000256" key="2">
    <source>
        <dbReference type="ARBA" id="ARBA00022694"/>
    </source>
</evidence>
<dbReference type="InterPro" id="IPR014729">
    <property type="entry name" value="Rossmann-like_a/b/a_fold"/>
</dbReference>
<dbReference type="GO" id="GO:0005524">
    <property type="term" value="F:ATP binding"/>
    <property type="evidence" value="ECO:0007669"/>
    <property type="project" value="UniProtKB-UniRule"/>
</dbReference>
<dbReference type="InterPro" id="IPR011063">
    <property type="entry name" value="TilS/TtcA_N"/>
</dbReference>
<evidence type="ECO:0000313" key="8">
    <source>
        <dbReference type="EMBL" id="ARW65737.1"/>
    </source>
</evidence>
<dbReference type="SUPFAM" id="SSF52402">
    <property type="entry name" value="Adenine nucleotide alpha hydrolases-like"/>
    <property type="match status" value="1"/>
</dbReference>
<accession>A0A1Z1MI36</accession>
<dbReference type="Pfam" id="PF01171">
    <property type="entry name" value="ATP_bind_3"/>
    <property type="match status" value="1"/>
</dbReference>
<reference evidence="8" key="1">
    <citation type="journal article" date="2017" name="J. Phycol.">
        <title>Analysis of chloroplast genomes and a supermatrix inform reclassification of the Rhodomelaceae (Rhodophyta).</title>
        <authorList>
            <person name="Diaz-Tapia P."/>
            <person name="Maggs C.A."/>
            <person name="West J.A."/>
            <person name="Verbruggen H."/>
        </authorList>
    </citation>
    <scope>NUCLEOTIDE SEQUENCE</scope>
    <source>
        <strain evidence="8">PD931</strain>
    </source>
</reference>
<dbReference type="CDD" id="cd01992">
    <property type="entry name" value="TilS_N"/>
    <property type="match status" value="1"/>
</dbReference>
<proteinExistence type="inferred from homology"/>